<reference evidence="4" key="2">
    <citation type="submission" date="2025-08" db="UniProtKB">
        <authorList>
            <consortium name="Ensembl"/>
        </authorList>
    </citation>
    <scope>IDENTIFICATION</scope>
</reference>
<dbReference type="STRING" id="64144.ENSATEP00000004720"/>
<evidence type="ECO:0000259" key="2">
    <source>
        <dbReference type="Pfam" id="PF13842"/>
    </source>
</evidence>
<feature type="compositionally biased region" description="Basic and acidic residues" evidence="1">
    <location>
        <begin position="67"/>
        <end position="77"/>
    </location>
</feature>
<dbReference type="Ensembl" id="ENSATET00000004794.2">
    <property type="protein sequence ID" value="ENSATEP00000004720.1"/>
    <property type="gene ID" value="ENSATEG00000003329.2"/>
</dbReference>
<dbReference type="PANTHER" id="PTHR46599">
    <property type="entry name" value="PIGGYBAC TRANSPOSABLE ELEMENT-DERIVED PROTEIN 4"/>
    <property type="match status" value="1"/>
</dbReference>
<accession>A0A3Q1HBI0</accession>
<dbReference type="InterPro" id="IPR029526">
    <property type="entry name" value="PGBD"/>
</dbReference>
<name>A0A3Q1HBI0_ANATE</name>
<proteinExistence type="predicted"/>
<feature type="domain" description="PiggyBac transposable element-derived protein 4 C-terminal zinc-finger" evidence="2">
    <location>
        <begin position="467"/>
        <end position="510"/>
    </location>
</feature>
<keyword evidence="5" id="KW-1185">Reference proteome</keyword>
<evidence type="ECO:0000313" key="5">
    <source>
        <dbReference type="Proteomes" id="UP000265040"/>
    </source>
</evidence>
<dbReference type="AlphaFoldDB" id="A0A3Q1HBI0"/>
<dbReference type="GeneTree" id="ENSGT00940000163467"/>
<evidence type="ECO:0000256" key="1">
    <source>
        <dbReference type="SAM" id="MobiDB-lite"/>
    </source>
</evidence>
<dbReference type="OrthoDB" id="118105at2759"/>
<sequence length="512" mass="58277">MNVFVFVHIWVYSDEGEDYESLLPSDPGASTTAAPPPNTKQKRGHSPQGTSAPASKKPKQRLLTSTAREEEDRWHDREEEDIKPDPPRFMPARTPGPTFDTTKAQSPISLFQLFFSASVVKKIIKNTMPTLLKESKLGWSTQKKMKKKNSAEPLYTEMVKACKAHFQPYPNLFIGERMVITRGSVSTKQYIKDKPTKWGYKLFVLADSSSGYTWNFFVYSGQSRSPTGNSLSYSAAMDLLPFPLLGSGYRLFTDSFYTSPTLFTDLSEKTIGCCGIIRRNRTGFPQTKTNVLPQKAEKGDIRWIRTGKLLFVNWMDTRQVTMWSTVHQTYSGQTVRRKVREAGVWKNKLIPVPDCIVDYNKNMGDVDLSHALCGSYSIRHKTTKWYKTLFYHFVDIAVTNSYFLHKELFKFNQGPTQKKPLTHKTFREQLVKELLEFAEGSAATPPPPPPPPNTTCMPATFDSEEGRARKHCKRCHDAGAPRVKTAVYCRECRVPLCLSSKKNCFQLWHDGK</sequence>
<dbReference type="Pfam" id="PF13843">
    <property type="entry name" value="DDE_Tnp_1_7"/>
    <property type="match status" value="1"/>
</dbReference>
<evidence type="ECO:0000259" key="3">
    <source>
        <dbReference type="Pfam" id="PF13843"/>
    </source>
</evidence>
<dbReference type="OMA" id="CMSEDSE"/>
<dbReference type="InParanoid" id="A0A3Q1HBI0"/>
<dbReference type="Pfam" id="PF13842">
    <property type="entry name" value="zf-Tnp_2"/>
    <property type="match status" value="1"/>
</dbReference>
<protein>
    <submittedName>
        <fullName evidence="4">Uncharacterized protein</fullName>
    </submittedName>
</protein>
<dbReference type="InterPro" id="IPR032718">
    <property type="entry name" value="PGBD4_Znf_C"/>
</dbReference>
<reference evidence="4" key="1">
    <citation type="submission" date="2021-04" db="EMBL/GenBank/DDBJ databases">
        <authorList>
            <consortium name="Wellcome Sanger Institute Data Sharing"/>
        </authorList>
    </citation>
    <scope>NUCLEOTIDE SEQUENCE [LARGE SCALE GENOMIC DNA]</scope>
</reference>
<dbReference type="Proteomes" id="UP000265040">
    <property type="component" value="Chromosome 18"/>
</dbReference>
<evidence type="ECO:0000313" key="4">
    <source>
        <dbReference type="Ensembl" id="ENSATEP00000004720.1"/>
    </source>
</evidence>
<organism evidence="4 5">
    <name type="scientific">Anabas testudineus</name>
    <name type="common">Climbing perch</name>
    <name type="synonym">Anthias testudineus</name>
    <dbReference type="NCBI Taxonomy" id="64144"/>
    <lineage>
        <taxon>Eukaryota</taxon>
        <taxon>Metazoa</taxon>
        <taxon>Chordata</taxon>
        <taxon>Craniata</taxon>
        <taxon>Vertebrata</taxon>
        <taxon>Euteleostomi</taxon>
        <taxon>Actinopterygii</taxon>
        <taxon>Neopterygii</taxon>
        <taxon>Teleostei</taxon>
        <taxon>Neoteleostei</taxon>
        <taxon>Acanthomorphata</taxon>
        <taxon>Anabantaria</taxon>
        <taxon>Anabantiformes</taxon>
        <taxon>Anabantoidei</taxon>
        <taxon>Anabantidae</taxon>
        <taxon>Anabas</taxon>
    </lineage>
</organism>
<feature type="region of interest" description="Disordered" evidence="1">
    <location>
        <begin position="19"/>
        <end position="91"/>
    </location>
</feature>
<dbReference type="PANTHER" id="PTHR46599:SF3">
    <property type="entry name" value="PIGGYBAC TRANSPOSABLE ELEMENT-DERIVED PROTEIN 4"/>
    <property type="match status" value="1"/>
</dbReference>
<feature type="domain" description="PiggyBac transposable element-derived protein" evidence="3">
    <location>
        <begin position="144"/>
        <end position="402"/>
    </location>
</feature>
<reference evidence="4" key="3">
    <citation type="submission" date="2025-09" db="UniProtKB">
        <authorList>
            <consortium name="Ensembl"/>
        </authorList>
    </citation>
    <scope>IDENTIFICATION</scope>
</reference>